<keyword evidence="2" id="KW-1003">Cell membrane</keyword>
<dbReference type="InterPro" id="IPR003838">
    <property type="entry name" value="ABC3_permease_C"/>
</dbReference>
<dbReference type="PANTHER" id="PTHR30572">
    <property type="entry name" value="MEMBRANE COMPONENT OF TRANSPORTER-RELATED"/>
    <property type="match status" value="1"/>
</dbReference>
<evidence type="ECO:0000256" key="1">
    <source>
        <dbReference type="ARBA" id="ARBA00004651"/>
    </source>
</evidence>
<keyword evidence="4 7" id="KW-1133">Transmembrane helix</keyword>
<dbReference type="GO" id="GO:0005886">
    <property type="term" value="C:plasma membrane"/>
    <property type="evidence" value="ECO:0007669"/>
    <property type="project" value="UniProtKB-SubCell"/>
</dbReference>
<feature type="domain" description="ABC3 transporter permease C-terminal" evidence="8">
    <location>
        <begin position="70"/>
        <end position="184"/>
    </location>
</feature>
<comment type="similarity">
    <text evidence="6">Belongs to the ABC-4 integral membrane protein family.</text>
</comment>
<keyword evidence="3 7" id="KW-0812">Transmembrane</keyword>
<feature type="non-terminal residue" evidence="9">
    <location>
        <position position="1"/>
    </location>
</feature>
<evidence type="ECO:0000256" key="5">
    <source>
        <dbReference type="ARBA" id="ARBA00023136"/>
    </source>
</evidence>
<comment type="subcellular location">
    <subcellularLocation>
        <location evidence="1">Cell membrane</location>
        <topology evidence="1">Multi-pass membrane protein</topology>
    </subcellularLocation>
</comment>
<dbReference type="PANTHER" id="PTHR30572:SF4">
    <property type="entry name" value="ABC TRANSPORTER PERMEASE YTRF"/>
    <property type="match status" value="1"/>
</dbReference>
<evidence type="ECO:0000256" key="4">
    <source>
        <dbReference type="ARBA" id="ARBA00022989"/>
    </source>
</evidence>
<reference evidence="9" key="1">
    <citation type="journal article" date="2014" name="Front. Microbiol.">
        <title>High frequency of phylogenetically diverse reductive dehalogenase-homologous genes in deep subseafloor sedimentary metagenomes.</title>
        <authorList>
            <person name="Kawai M."/>
            <person name="Futagami T."/>
            <person name="Toyoda A."/>
            <person name="Takaki Y."/>
            <person name="Nishi S."/>
            <person name="Hori S."/>
            <person name="Arai W."/>
            <person name="Tsubouchi T."/>
            <person name="Morono Y."/>
            <person name="Uchiyama I."/>
            <person name="Ito T."/>
            <person name="Fujiyama A."/>
            <person name="Inagaki F."/>
            <person name="Takami H."/>
        </authorList>
    </citation>
    <scope>NUCLEOTIDE SEQUENCE</scope>
    <source>
        <strain evidence="9">Expedition CK06-06</strain>
    </source>
</reference>
<evidence type="ECO:0000256" key="2">
    <source>
        <dbReference type="ARBA" id="ARBA00022475"/>
    </source>
</evidence>
<accession>X0W7A0</accession>
<feature type="transmembrane region" description="Helical" evidence="7">
    <location>
        <begin position="153"/>
        <end position="174"/>
    </location>
</feature>
<feature type="non-terminal residue" evidence="9">
    <location>
        <position position="259"/>
    </location>
</feature>
<protein>
    <recommendedName>
        <fullName evidence="8">ABC3 transporter permease C-terminal domain-containing protein</fullName>
    </recommendedName>
</protein>
<dbReference type="EMBL" id="BARS01035607">
    <property type="protein sequence ID" value="GAG20463.1"/>
    <property type="molecule type" value="Genomic_DNA"/>
</dbReference>
<dbReference type="Pfam" id="PF02687">
    <property type="entry name" value="FtsX"/>
    <property type="match status" value="1"/>
</dbReference>
<dbReference type="GO" id="GO:0022857">
    <property type="term" value="F:transmembrane transporter activity"/>
    <property type="evidence" value="ECO:0007669"/>
    <property type="project" value="TreeGrafter"/>
</dbReference>
<sequence length="259" mass="28745">QFGVALISLDREGLVNPWDMDGSIEAIDFINEQINSEGAEFYFTPRNFLGEMLTAIKNNSNQMKTSTMIVSLPVFFTAWYLGVTITEVMFGMRKREIGLLLTRGMNHKQILYMLLSEGLIVAIFAGFVGVFGSSLILPIVIEGIGPIGILSSISPITVGTVFAFSLLLALVSLYRPAQKASQINMVEALREHSSEDEDGFSIFEPLLALALGAYRTLMIYFAITVEQYRPTTSNLVINLVYSTWWGTDYLLSFIAPILL</sequence>
<evidence type="ECO:0000256" key="3">
    <source>
        <dbReference type="ARBA" id="ARBA00022692"/>
    </source>
</evidence>
<comment type="caution">
    <text evidence="9">The sequence shown here is derived from an EMBL/GenBank/DDBJ whole genome shotgun (WGS) entry which is preliminary data.</text>
</comment>
<organism evidence="9">
    <name type="scientific">marine sediment metagenome</name>
    <dbReference type="NCBI Taxonomy" id="412755"/>
    <lineage>
        <taxon>unclassified sequences</taxon>
        <taxon>metagenomes</taxon>
        <taxon>ecological metagenomes</taxon>
    </lineage>
</organism>
<evidence type="ECO:0000256" key="7">
    <source>
        <dbReference type="SAM" id="Phobius"/>
    </source>
</evidence>
<feature type="transmembrane region" description="Helical" evidence="7">
    <location>
        <begin position="68"/>
        <end position="90"/>
    </location>
</feature>
<keyword evidence="5 7" id="KW-0472">Membrane</keyword>
<dbReference type="AlphaFoldDB" id="X0W7A0"/>
<dbReference type="InterPro" id="IPR050250">
    <property type="entry name" value="Macrolide_Exporter_MacB"/>
</dbReference>
<evidence type="ECO:0000313" key="9">
    <source>
        <dbReference type="EMBL" id="GAG20463.1"/>
    </source>
</evidence>
<gene>
    <name evidence="9" type="ORF">S01H1_54845</name>
</gene>
<evidence type="ECO:0000259" key="8">
    <source>
        <dbReference type="Pfam" id="PF02687"/>
    </source>
</evidence>
<evidence type="ECO:0000256" key="6">
    <source>
        <dbReference type="ARBA" id="ARBA00038076"/>
    </source>
</evidence>
<name>X0W7A0_9ZZZZ</name>
<feature type="transmembrane region" description="Helical" evidence="7">
    <location>
        <begin position="111"/>
        <end position="141"/>
    </location>
</feature>
<proteinExistence type="inferred from homology"/>
<feature type="transmembrane region" description="Helical" evidence="7">
    <location>
        <begin position="235"/>
        <end position="258"/>
    </location>
</feature>